<organism evidence="1 2">
    <name type="scientific">Nostoc cf. edaphicum LEGE 07299</name>
    <dbReference type="NCBI Taxonomy" id="2777974"/>
    <lineage>
        <taxon>Bacteria</taxon>
        <taxon>Bacillati</taxon>
        <taxon>Cyanobacteriota</taxon>
        <taxon>Cyanophyceae</taxon>
        <taxon>Nostocales</taxon>
        <taxon>Nostocaceae</taxon>
        <taxon>Nostoc</taxon>
    </lineage>
</organism>
<dbReference type="EMBL" id="JADEXF010000702">
    <property type="protein sequence ID" value="MBE9106989.1"/>
    <property type="molecule type" value="Genomic_DNA"/>
</dbReference>
<dbReference type="Proteomes" id="UP000647836">
    <property type="component" value="Unassembled WGS sequence"/>
</dbReference>
<reference evidence="1 2" key="1">
    <citation type="submission" date="2020-10" db="EMBL/GenBank/DDBJ databases">
        <authorList>
            <person name="Castelo-Branco R."/>
            <person name="Eusebio N."/>
            <person name="Adriana R."/>
            <person name="Vieira A."/>
            <person name="Brugerolle De Fraissinette N."/>
            <person name="Rezende De Castro R."/>
            <person name="Schneider M.P."/>
            <person name="Vasconcelos V."/>
            <person name="Leao P.N."/>
        </authorList>
    </citation>
    <scope>NUCLEOTIDE SEQUENCE [LARGE SCALE GENOMIC DNA]</scope>
    <source>
        <strain evidence="1 2">LEGE 07299</strain>
    </source>
</reference>
<keyword evidence="2" id="KW-1185">Reference proteome</keyword>
<proteinExistence type="predicted"/>
<keyword evidence="1" id="KW-0378">Hydrolase</keyword>
<dbReference type="GO" id="GO:0004519">
    <property type="term" value="F:endonuclease activity"/>
    <property type="evidence" value="ECO:0007669"/>
    <property type="project" value="UniProtKB-KW"/>
</dbReference>
<keyword evidence="1" id="KW-0540">Nuclease</keyword>
<sequence length="28" mass="3311">PYSSLYFEVSKHLKSGLHTEWQKYVIGL</sequence>
<evidence type="ECO:0000313" key="1">
    <source>
        <dbReference type="EMBL" id="MBE9106989.1"/>
    </source>
</evidence>
<gene>
    <name evidence="1" type="ORF">IQ229_19265</name>
</gene>
<feature type="non-terminal residue" evidence="1">
    <location>
        <position position="1"/>
    </location>
</feature>
<name>A0ABR9U2V8_9NOSO</name>
<protein>
    <submittedName>
        <fullName evidence="1">HNH endonuclease</fullName>
    </submittedName>
</protein>
<evidence type="ECO:0000313" key="2">
    <source>
        <dbReference type="Proteomes" id="UP000647836"/>
    </source>
</evidence>
<comment type="caution">
    <text evidence="1">The sequence shown here is derived from an EMBL/GenBank/DDBJ whole genome shotgun (WGS) entry which is preliminary data.</text>
</comment>
<accession>A0ABR9U2V8</accession>
<keyword evidence="1" id="KW-0255">Endonuclease</keyword>